<sequence length="564" mass="65131">MDDETRLKETKLRLRNLRGGQSLFALSELKIVKNIGYFVDKKGNPLRKLCSLPCCLREQLLKHLTNIKCRKKDGDLVVLKRHIKALHLLLCPQTKTIELNGLMSFCPAQLKYCYYTKVLQMIATLAPNVQFLEITDGRCEERSCYITEEMLTPIKSLSKLKKLRVDSLCIEYNALKTLCREMPSLRYVDVIIDFYWNTDDLENDISDFESSFSHLTCFLFSGVILSMLRFEEWLKNLCIRHLPNLRVVHSLATCNITDIHIGIEEGELPLQPILPPLQESELRHLSVIVVPGLSELHQNLPKVTHLKVTPTVFWEQDDLQIDSLLEFPAIQSLCLQQVPPPQILDRFLDKYGRNLRALYFAAEYYENLDYDLQLDSVCKSCPNLEKLCLRHLRLLDDFSKNYYLPKLRELEWAPGRATRGACLSNILSAPNLEKISLLTQGDFDFDLSDLKKVSTLICQGKILRRLTNFKFQLLYCIPLKKTNVEYFKALSELLKNASAFLPNLLDLDGNFYFNTESRTPFDKSLTHGEMEAAFESLGGKNLIKFFYAYRKCTENLEDGILKIK</sequence>
<accession>A0A8S1DAX2</accession>
<evidence type="ECO:0008006" key="3">
    <source>
        <dbReference type="Google" id="ProtNLM"/>
    </source>
</evidence>
<evidence type="ECO:0000313" key="1">
    <source>
        <dbReference type="EMBL" id="CAB3376931.1"/>
    </source>
</evidence>
<name>A0A8S1DAX2_9INSE</name>
<proteinExistence type="predicted"/>
<dbReference type="AlphaFoldDB" id="A0A8S1DAX2"/>
<dbReference type="Proteomes" id="UP000494165">
    <property type="component" value="Unassembled WGS sequence"/>
</dbReference>
<comment type="caution">
    <text evidence="1">The sequence shown here is derived from an EMBL/GenBank/DDBJ whole genome shotgun (WGS) entry which is preliminary data.</text>
</comment>
<dbReference type="Gene3D" id="3.80.10.10">
    <property type="entry name" value="Ribonuclease Inhibitor"/>
    <property type="match status" value="2"/>
</dbReference>
<gene>
    <name evidence="1" type="ORF">CLODIP_2_CD10093</name>
</gene>
<reference evidence="1 2" key="1">
    <citation type="submission" date="2020-04" db="EMBL/GenBank/DDBJ databases">
        <authorList>
            <person name="Alioto T."/>
            <person name="Alioto T."/>
            <person name="Gomez Garrido J."/>
        </authorList>
    </citation>
    <scope>NUCLEOTIDE SEQUENCE [LARGE SCALE GENOMIC DNA]</scope>
</reference>
<evidence type="ECO:0000313" key="2">
    <source>
        <dbReference type="Proteomes" id="UP000494165"/>
    </source>
</evidence>
<keyword evidence="2" id="KW-1185">Reference proteome</keyword>
<dbReference type="SUPFAM" id="SSF52047">
    <property type="entry name" value="RNI-like"/>
    <property type="match status" value="1"/>
</dbReference>
<organism evidence="1 2">
    <name type="scientific">Cloeon dipterum</name>
    <dbReference type="NCBI Taxonomy" id="197152"/>
    <lineage>
        <taxon>Eukaryota</taxon>
        <taxon>Metazoa</taxon>
        <taxon>Ecdysozoa</taxon>
        <taxon>Arthropoda</taxon>
        <taxon>Hexapoda</taxon>
        <taxon>Insecta</taxon>
        <taxon>Pterygota</taxon>
        <taxon>Palaeoptera</taxon>
        <taxon>Ephemeroptera</taxon>
        <taxon>Pisciforma</taxon>
        <taxon>Baetidae</taxon>
        <taxon>Cloeon</taxon>
    </lineage>
</organism>
<dbReference type="InterPro" id="IPR032675">
    <property type="entry name" value="LRR_dom_sf"/>
</dbReference>
<protein>
    <recommendedName>
        <fullName evidence="3">F-box domain-containing protein</fullName>
    </recommendedName>
</protein>
<dbReference type="EMBL" id="CADEPI010000137">
    <property type="protein sequence ID" value="CAB3376931.1"/>
    <property type="molecule type" value="Genomic_DNA"/>
</dbReference>